<dbReference type="InterPro" id="IPR001907">
    <property type="entry name" value="ClpP"/>
</dbReference>
<keyword evidence="2" id="KW-0963">Cytoplasm</keyword>
<proteinExistence type="inferred from homology"/>
<dbReference type="PANTHER" id="PTHR10381">
    <property type="entry name" value="ATP-DEPENDENT CLP PROTEASE PROTEOLYTIC SUBUNIT"/>
    <property type="match status" value="1"/>
</dbReference>
<dbReference type="NCBIfam" id="NF045542">
    <property type="entry name" value="Clp_rel_HeadMat"/>
    <property type="match status" value="1"/>
</dbReference>
<accession>A0ABW0Q4Y1</accession>
<dbReference type="RefSeq" id="WP_266346134.1">
    <property type="nucleotide sequence ID" value="NZ_JAPKNH010000013.1"/>
</dbReference>
<gene>
    <name evidence="7" type="ORF">ACFPP9_25555</name>
</gene>
<keyword evidence="5" id="KW-0720">Serine protease</keyword>
<sequence>MSIRPLPEIPDFQISADMGWDMRPDAVDRWQAGVKAADAPENSISIYETIGHDYWTGEGMTSNRVAGMLRKIGDADIVVNINSPGGDFFEGVSIYNLLRQHKASVTVRVMGVAASAASVIAMAGDRIEIGAASFLMIHNAWAGAVGNRHDFRKAADMLEPFDAAMAQVYAARTGMDVLAAAKLMDGETWISGASALDMGFADALLDGDKIVEDAQASVAASSVKALRRVDSLLAKQNISRSERRELFANIKRNTHDAVPTATQDAGHSDFLASIQSTIRTIAQN</sequence>
<evidence type="ECO:0000256" key="2">
    <source>
        <dbReference type="ARBA" id="ARBA00022490"/>
    </source>
</evidence>
<dbReference type="Gene3D" id="3.90.226.10">
    <property type="entry name" value="2-enoyl-CoA Hydratase, Chain A, domain 1"/>
    <property type="match status" value="1"/>
</dbReference>
<evidence type="ECO:0000256" key="6">
    <source>
        <dbReference type="RuleBase" id="RU003567"/>
    </source>
</evidence>
<dbReference type="PANTHER" id="PTHR10381:SF70">
    <property type="entry name" value="ATP-DEPENDENT CLP PROTEASE PROTEOLYTIC SUBUNIT"/>
    <property type="match status" value="1"/>
</dbReference>
<evidence type="ECO:0000313" key="7">
    <source>
        <dbReference type="EMBL" id="MFC5519157.1"/>
    </source>
</evidence>
<evidence type="ECO:0000256" key="5">
    <source>
        <dbReference type="ARBA" id="ARBA00022825"/>
    </source>
</evidence>
<evidence type="ECO:0000256" key="3">
    <source>
        <dbReference type="ARBA" id="ARBA00022670"/>
    </source>
</evidence>
<dbReference type="CDD" id="cd07016">
    <property type="entry name" value="S14_ClpP_1"/>
    <property type="match status" value="1"/>
</dbReference>
<evidence type="ECO:0000256" key="4">
    <source>
        <dbReference type="ARBA" id="ARBA00022801"/>
    </source>
</evidence>
<dbReference type="GO" id="GO:0006508">
    <property type="term" value="P:proteolysis"/>
    <property type="evidence" value="ECO:0007669"/>
    <property type="project" value="UniProtKB-KW"/>
</dbReference>
<dbReference type="Pfam" id="PF00574">
    <property type="entry name" value="CLP_protease"/>
    <property type="match status" value="1"/>
</dbReference>
<reference evidence="8" key="1">
    <citation type="journal article" date="2019" name="Int. J. Syst. Evol. Microbiol.">
        <title>The Global Catalogue of Microorganisms (GCM) 10K type strain sequencing project: providing services to taxonomists for standard genome sequencing and annotation.</title>
        <authorList>
            <consortium name="The Broad Institute Genomics Platform"/>
            <consortium name="The Broad Institute Genome Sequencing Center for Infectious Disease"/>
            <person name="Wu L."/>
            <person name="Ma J."/>
        </authorList>
    </citation>
    <scope>NUCLEOTIDE SEQUENCE [LARGE SCALE GENOMIC DNA]</scope>
    <source>
        <strain evidence="8">KACC 12633</strain>
    </source>
</reference>
<comment type="similarity">
    <text evidence="1 6">Belongs to the peptidase S14 family.</text>
</comment>
<dbReference type="Proteomes" id="UP001596150">
    <property type="component" value="Unassembled WGS sequence"/>
</dbReference>
<evidence type="ECO:0000256" key="1">
    <source>
        <dbReference type="ARBA" id="ARBA00007039"/>
    </source>
</evidence>
<keyword evidence="8" id="KW-1185">Reference proteome</keyword>
<dbReference type="GO" id="GO:0008233">
    <property type="term" value="F:peptidase activity"/>
    <property type="evidence" value="ECO:0007669"/>
    <property type="project" value="UniProtKB-KW"/>
</dbReference>
<dbReference type="SUPFAM" id="SSF52096">
    <property type="entry name" value="ClpP/crotonase"/>
    <property type="match status" value="1"/>
</dbReference>
<comment type="caution">
    <text evidence="7">The sequence shown here is derived from an EMBL/GenBank/DDBJ whole genome shotgun (WGS) entry which is preliminary data.</text>
</comment>
<dbReference type="InterPro" id="IPR023562">
    <property type="entry name" value="ClpP/TepA"/>
</dbReference>
<keyword evidence="3 7" id="KW-0645">Protease</keyword>
<evidence type="ECO:0000313" key="8">
    <source>
        <dbReference type="Proteomes" id="UP001596150"/>
    </source>
</evidence>
<dbReference type="InterPro" id="IPR029045">
    <property type="entry name" value="ClpP/crotonase-like_dom_sf"/>
</dbReference>
<organism evidence="7 8">
    <name type="scientific">Kaistia terrae</name>
    <dbReference type="NCBI Taxonomy" id="537017"/>
    <lineage>
        <taxon>Bacteria</taxon>
        <taxon>Pseudomonadati</taxon>
        <taxon>Pseudomonadota</taxon>
        <taxon>Alphaproteobacteria</taxon>
        <taxon>Hyphomicrobiales</taxon>
        <taxon>Kaistiaceae</taxon>
        <taxon>Kaistia</taxon>
    </lineage>
</organism>
<name>A0ABW0Q4Y1_9HYPH</name>
<protein>
    <recommendedName>
        <fullName evidence="6">ATP-dependent Clp protease proteolytic subunit</fullName>
    </recommendedName>
</protein>
<keyword evidence="4 7" id="KW-0378">Hydrolase</keyword>
<dbReference type="EMBL" id="JBHSML010000032">
    <property type="protein sequence ID" value="MFC5519157.1"/>
    <property type="molecule type" value="Genomic_DNA"/>
</dbReference>
<dbReference type="PRINTS" id="PR00127">
    <property type="entry name" value="CLPPROTEASEP"/>
</dbReference>